<keyword evidence="2" id="KW-1185">Reference proteome</keyword>
<evidence type="ECO:0000313" key="1">
    <source>
        <dbReference type="EMBL" id="KAK0707200.1"/>
    </source>
</evidence>
<dbReference type="AlphaFoldDB" id="A0AA40A0U7"/>
<dbReference type="Proteomes" id="UP001172159">
    <property type="component" value="Unassembled WGS sequence"/>
</dbReference>
<reference evidence="1" key="1">
    <citation type="submission" date="2023-06" db="EMBL/GenBank/DDBJ databases">
        <title>Genome-scale phylogeny and comparative genomics of the fungal order Sordariales.</title>
        <authorList>
            <consortium name="Lawrence Berkeley National Laboratory"/>
            <person name="Hensen N."/>
            <person name="Bonometti L."/>
            <person name="Westerberg I."/>
            <person name="Brannstrom I.O."/>
            <person name="Guillou S."/>
            <person name="Cros-Aarteil S."/>
            <person name="Calhoun S."/>
            <person name="Haridas S."/>
            <person name="Kuo A."/>
            <person name="Mondo S."/>
            <person name="Pangilinan J."/>
            <person name="Riley R."/>
            <person name="Labutti K."/>
            <person name="Andreopoulos B."/>
            <person name="Lipzen A."/>
            <person name="Chen C."/>
            <person name="Yanf M."/>
            <person name="Daum C."/>
            <person name="Ng V."/>
            <person name="Clum A."/>
            <person name="Steindorff A."/>
            <person name="Ohm R."/>
            <person name="Martin F."/>
            <person name="Silar P."/>
            <person name="Natvig D."/>
            <person name="Lalanne C."/>
            <person name="Gautier V."/>
            <person name="Ament-Velasquez S.L."/>
            <person name="Kruys A."/>
            <person name="Hutchinson M.I."/>
            <person name="Powell A.J."/>
            <person name="Barry K."/>
            <person name="Miller A.N."/>
            <person name="Grigoriev I.V."/>
            <person name="Debuchy R."/>
            <person name="Gladieux P."/>
            <person name="Thoren M.H."/>
            <person name="Johannesson H."/>
        </authorList>
    </citation>
    <scope>NUCLEOTIDE SEQUENCE</scope>
    <source>
        <strain evidence="1">CBS 540.89</strain>
    </source>
</reference>
<gene>
    <name evidence="1" type="ORF">B0T21DRAFT_387664</name>
</gene>
<sequence length="369" mass="40201">MGLFGAGEPFPGSMFAEPTGLGLNSCQWIRATSHTAWGVFLNQTFTDLHSRSCAFQGPPGLPILGRDAYKSDDGLVSIIPRPSYTDVSFVSECELAMIVHDMVQLYYYTGEPDDGTPLSGISAGRNPSLEQAESLFQRLLLWAVGLPLACVRGDQNSSGTMFMHMHFHAAVIALFQPFIYGPLQRLRFQSFDTQGSALCAFNSSVDQLKRLVINHRSTFELQGNLLGPLSGSLALASSLCQNGPSAERKDDAVRQYYFAVCITGLLRIVGRFEVIKVYIQGLLALALSTHTITTQYAEWVMGEVTRPGKTQGTPMGAKHITSNVVVDYELALTDRSSATYDKVAARLGKVDRSDEIEPTADVDHVSGGF</sequence>
<dbReference type="PANTHER" id="PTHR47256">
    <property type="entry name" value="ZN(II)2CYS6 TRANSCRIPTION FACTOR (EUROFUNG)-RELATED"/>
    <property type="match status" value="1"/>
</dbReference>
<dbReference type="EMBL" id="JAUKTV010000019">
    <property type="protein sequence ID" value="KAK0707200.1"/>
    <property type="molecule type" value="Genomic_DNA"/>
</dbReference>
<accession>A0AA40A0U7</accession>
<dbReference type="CDD" id="cd12148">
    <property type="entry name" value="fungal_TF_MHR"/>
    <property type="match status" value="1"/>
</dbReference>
<name>A0AA40A0U7_9PEZI</name>
<comment type="caution">
    <text evidence="1">The sequence shown here is derived from an EMBL/GenBank/DDBJ whole genome shotgun (WGS) entry which is preliminary data.</text>
</comment>
<dbReference type="PANTHER" id="PTHR47256:SF1">
    <property type="entry name" value="ZN(II)2CYS6 TRANSCRIPTION FACTOR (EUROFUNG)"/>
    <property type="match status" value="1"/>
</dbReference>
<dbReference type="InterPro" id="IPR053187">
    <property type="entry name" value="Notoamide_regulator"/>
</dbReference>
<organism evidence="1 2">
    <name type="scientific">Apiosordaria backusii</name>
    <dbReference type="NCBI Taxonomy" id="314023"/>
    <lineage>
        <taxon>Eukaryota</taxon>
        <taxon>Fungi</taxon>
        <taxon>Dikarya</taxon>
        <taxon>Ascomycota</taxon>
        <taxon>Pezizomycotina</taxon>
        <taxon>Sordariomycetes</taxon>
        <taxon>Sordariomycetidae</taxon>
        <taxon>Sordariales</taxon>
        <taxon>Lasiosphaeriaceae</taxon>
        <taxon>Apiosordaria</taxon>
    </lineage>
</organism>
<evidence type="ECO:0000313" key="2">
    <source>
        <dbReference type="Proteomes" id="UP001172159"/>
    </source>
</evidence>
<protein>
    <submittedName>
        <fullName evidence="1">Uncharacterized protein</fullName>
    </submittedName>
</protein>
<proteinExistence type="predicted"/>